<dbReference type="AlphaFoldDB" id="A0A381QHK0"/>
<feature type="region of interest" description="Disordered" evidence="1">
    <location>
        <begin position="23"/>
        <end position="46"/>
    </location>
</feature>
<organism evidence="2">
    <name type="scientific">marine metagenome</name>
    <dbReference type="NCBI Taxonomy" id="408172"/>
    <lineage>
        <taxon>unclassified sequences</taxon>
        <taxon>metagenomes</taxon>
        <taxon>ecological metagenomes</taxon>
    </lineage>
</organism>
<evidence type="ECO:0000256" key="1">
    <source>
        <dbReference type="SAM" id="MobiDB-lite"/>
    </source>
</evidence>
<sequence length="46" mass="4864">MAVALGVARKCSMAVVPRARPMANTPKADLHHGVGHHWQETSGGDD</sequence>
<gene>
    <name evidence="2" type="ORF">METZ01_LOCUS31292</name>
</gene>
<name>A0A381QHK0_9ZZZZ</name>
<proteinExistence type="predicted"/>
<evidence type="ECO:0000313" key="2">
    <source>
        <dbReference type="EMBL" id="SUZ78438.1"/>
    </source>
</evidence>
<accession>A0A381QHK0</accession>
<protein>
    <submittedName>
        <fullName evidence="2">Uncharacterized protein</fullName>
    </submittedName>
</protein>
<dbReference type="EMBL" id="UINC01001354">
    <property type="protein sequence ID" value="SUZ78438.1"/>
    <property type="molecule type" value="Genomic_DNA"/>
</dbReference>
<reference evidence="2" key="1">
    <citation type="submission" date="2018-05" db="EMBL/GenBank/DDBJ databases">
        <authorList>
            <person name="Lanie J.A."/>
            <person name="Ng W.-L."/>
            <person name="Kazmierczak K.M."/>
            <person name="Andrzejewski T.M."/>
            <person name="Davidsen T.M."/>
            <person name="Wayne K.J."/>
            <person name="Tettelin H."/>
            <person name="Glass J.I."/>
            <person name="Rusch D."/>
            <person name="Podicherti R."/>
            <person name="Tsui H.-C.T."/>
            <person name="Winkler M.E."/>
        </authorList>
    </citation>
    <scope>NUCLEOTIDE SEQUENCE</scope>
</reference>